<dbReference type="EMBL" id="JAVFKD010000002">
    <property type="protein sequence ID" value="KAK5997212.1"/>
    <property type="molecule type" value="Genomic_DNA"/>
</dbReference>
<dbReference type="Proteomes" id="UP001338125">
    <property type="component" value="Unassembled WGS sequence"/>
</dbReference>
<protein>
    <submittedName>
        <fullName evidence="2">Uncharacterized protein</fullName>
    </submittedName>
</protein>
<gene>
    <name evidence="2" type="ORF">PT974_02565</name>
</gene>
<evidence type="ECO:0000313" key="3">
    <source>
        <dbReference type="Proteomes" id="UP001338125"/>
    </source>
</evidence>
<reference evidence="2 3" key="1">
    <citation type="submission" date="2024-01" db="EMBL/GenBank/DDBJ databases">
        <title>Complete genome of Cladobotryum mycophilum ATHUM6906.</title>
        <authorList>
            <person name="Christinaki A.C."/>
            <person name="Myridakis A.I."/>
            <person name="Kouvelis V.N."/>
        </authorList>
    </citation>
    <scope>NUCLEOTIDE SEQUENCE [LARGE SCALE GENOMIC DNA]</scope>
    <source>
        <strain evidence="2 3">ATHUM6906</strain>
    </source>
</reference>
<accession>A0ABR0SYG7</accession>
<sequence>MAHVDLSPPVDDCCTRCCKAADFGNHDYCLPCETNPACSSLTKTKDSGSHGGKDIKGNDQVTRSSK</sequence>
<proteinExistence type="predicted"/>
<comment type="caution">
    <text evidence="2">The sequence shown here is derived from an EMBL/GenBank/DDBJ whole genome shotgun (WGS) entry which is preliminary data.</text>
</comment>
<keyword evidence="3" id="KW-1185">Reference proteome</keyword>
<organism evidence="2 3">
    <name type="scientific">Cladobotryum mycophilum</name>
    <dbReference type="NCBI Taxonomy" id="491253"/>
    <lineage>
        <taxon>Eukaryota</taxon>
        <taxon>Fungi</taxon>
        <taxon>Dikarya</taxon>
        <taxon>Ascomycota</taxon>
        <taxon>Pezizomycotina</taxon>
        <taxon>Sordariomycetes</taxon>
        <taxon>Hypocreomycetidae</taxon>
        <taxon>Hypocreales</taxon>
        <taxon>Hypocreaceae</taxon>
        <taxon>Cladobotryum</taxon>
    </lineage>
</organism>
<feature type="region of interest" description="Disordered" evidence="1">
    <location>
        <begin position="42"/>
        <end position="66"/>
    </location>
</feature>
<evidence type="ECO:0000256" key="1">
    <source>
        <dbReference type="SAM" id="MobiDB-lite"/>
    </source>
</evidence>
<feature type="compositionally biased region" description="Basic and acidic residues" evidence="1">
    <location>
        <begin position="43"/>
        <end position="57"/>
    </location>
</feature>
<evidence type="ECO:0000313" key="2">
    <source>
        <dbReference type="EMBL" id="KAK5997212.1"/>
    </source>
</evidence>
<name>A0ABR0SYG7_9HYPO</name>